<name>A0A1H1CQI8_NATTX</name>
<dbReference type="AlphaFoldDB" id="A0A1H1CQI8"/>
<protein>
    <submittedName>
        <fullName evidence="1">Carbohydrate ABC transporter substrate-binding protein, CUT1 family</fullName>
    </submittedName>
</protein>
<evidence type="ECO:0000313" key="2">
    <source>
        <dbReference type="Proteomes" id="UP000198848"/>
    </source>
</evidence>
<keyword evidence="2" id="KW-1185">Reference proteome</keyword>
<dbReference type="SUPFAM" id="SSF53850">
    <property type="entry name" value="Periplasmic binding protein-like II"/>
    <property type="match status" value="1"/>
</dbReference>
<organism evidence="1 2">
    <name type="scientific">Natronobacterium texcoconense</name>
    <dbReference type="NCBI Taxonomy" id="1095778"/>
    <lineage>
        <taxon>Archaea</taxon>
        <taxon>Methanobacteriati</taxon>
        <taxon>Methanobacteriota</taxon>
        <taxon>Stenosarchaea group</taxon>
        <taxon>Halobacteria</taxon>
        <taxon>Halobacteriales</taxon>
        <taxon>Natrialbaceae</taxon>
        <taxon>Natronobacterium</taxon>
    </lineage>
</organism>
<dbReference type="EMBL" id="FNLC01000001">
    <property type="protein sequence ID" value="SDQ66484.1"/>
    <property type="molecule type" value="Genomic_DNA"/>
</dbReference>
<reference evidence="2" key="1">
    <citation type="submission" date="2016-10" db="EMBL/GenBank/DDBJ databases">
        <authorList>
            <person name="Varghese N."/>
            <person name="Submissions S."/>
        </authorList>
    </citation>
    <scope>NUCLEOTIDE SEQUENCE [LARGE SCALE GENOMIC DNA]</scope>
    <source>
        <strain evidence="2">DSM 24767</strain>
    </source>
</reference>
<dbReference type="InterPro" id="IPR050490">
    <property type="entry name" value="Bact_solute-bd_prot1"/>
</dbReference>
<evidence type="ECO:0000313" key="1">
    <source>
        <dbReference type="EMBL" id="SDQ66484.1"/>
    </source>
</evidence>
<dbReference type="Pfam" id="PF13416">
    <property type="entry name" value="SBP_bac_8"/>
    <property type="match status" value="1"/>
</dbReference>
<gene>
    <name evidence="1" type="ORF">SAMN04489842_1492</name>
</gene>
<sequence>MARKNSVDMGKSRRSVLQGIGVAGAVGLAGCLGGGDDVEDLDELLEEDPDEFEPVEIGHWWTAGGEEEAFQALVEGFEQEHPDIEIDSSPSPGGAGSALEADIRNRVVDQNPPSTFQVWPGQALTDYTDEDLLYDIEGHVWDDDMREAYLDGPIDASQPHGDFVAVPINIHRLNNLFYNVDVVEDAGVDLEDVDSPSALLDAMETVDEAGYVGMAQQTQSAWSTLQLWAQVLLGEYGVETYETFIGGDVEDVESEIRDTLEIVVDYSDYFNDDASSLNDWDDASAYINRGEAAFFHQGDWAAGEYEADDGLEYGEDWDHVAFPGTEEMYALNMDSFVFPKHNPSPNATVRFLRYAGSADAQERFNPAKGSIPPRTDVSDEAFTPFLQDQMADFQASSEQPPSIAHGLAIPPAVQTDVEGAFANFIDNWDVDETYGDLVSSFE</sequence>
<dbReference type="InterPro" id="IPR006059">
    <property type="entry name" value="SBP"/>
</dbReference>
<accession>A0A1H1CQI8</accession>
<dbReference type="Proteomes" id="UP000198848">
    <property type="component" value="Unassembled WGS sequence"/>
</dbReference>
<proteinExistence type="predicted"/>
<dbReference type="STRING" id="1095778.SAMN04489842_1492"/>
<dbReference type="Gene3D" id="3.40.190.10">
    <property type="entry name" value="Periplasmic binding protein-like II"/>
    <property type="match status" value="2"/>
</dbReference>
<dbReference type="PROSITE" id="PS51257">
    <property type="entry name" value="PROKAR_LIPOPROTEIN"/>
    <property type="match status" value="1"/>
</dbReference>
<dbReference type="PANTHER" id="PTHR43649">
    <property type="entry name" value="ARABINOSE-BINDING PROTEIN-RELATED"/>
    <property type="match status" value="1"/>
</dbReference>